<dbReference type="InterPro" id="IPR002716">
    <property type="entry name" value="PIN_dom"/>
</dbReference>
<comment type="similarity">
    <text evidence="7">Belongs to the PINc/VapC protein family.</text>
</comment>
<evidence type="ECO:0000256" key="4">
    <source>
        <dbReference type="ARBA" id="ARBA00022723"/>
    </source>
</evidence>
<evidence type="ECO:0000256" key="2">
    <source>
        <dbReference type="ARBA" id="ARBA00022649"/>
    </source>
</evidence>
<dbReference type="Proteomes" id="UP000671995">
    <property type="component" value="Chromosome"/>
</dbReference>
<evidence type="ECO:0000259" key="8">
    <source>
        <dbReference type="SMART" id="SM00670"/>
    </source>
</evidence>
<evidence type="ECO:0000256" key="1">
    <source>
        <dbReference type="ARBA" id="ARBA00001946"/>
    </source>
</evidence>
<dbReference type="GO" id="GO:0004518">
    <property type="term" value="F:nuclease activity"/>
    <property type="evidence" value="ECO:0007669"/>
    <property type="project" value="UniProtKB-KW"/>
</dbReference>
<keyword evidence="6" id="KW-0460">Magnesium</keyword>
<dbReference type="InterPro" id="IPR029060">
    <property type="entry name" value="PIN-like_dom_sf"/>
</dbReference>
<reference evidence="9" key="2">
    <citation type="journal article" date="2021" name="Microbiol. Resour. Announc.">
        <title>Complete Genome Sequences of Three Human Oral Treponema parvum Isolates.</title>
        <authorList>
            <person name="Zeng H."/>
            <person name="Watt R.M."/>
        </authorList>
    </citation>
    <scope>NUCLEOTIDE SEQUENCE</scope>
    <source>
        <strain evidence="9">ATCC 700773</strain>
    </source>
</reference>
<dbReference type="RefSeq" id="WP_210116898.1">
    <property type="nucleotide sequence ID" value="NZ_CP054257.1"/>
</dbReference>
<keyword evidence="3" id="KW-0540">Nuclease</keyword>
<keyword evidence="5" id="KW-0378">Hydrolase</keyword>
<organism evidence="9 10">
    <name type="scientific">Treponema parvum</name>
    <dbReference type="NCBI Taxonomy" id="138851"/>
    <lineage>
        <taxon>Bacteria</taxon>
        <taxon>Pseudomonadati</taxon>
        <taxon>Spirochaetota</taxon>
        <taxon>Spirochaetia</taxon>
        <taxon>Spirochaetales</taxon>
        <taxon>Treponemataceae</taxon>
        <taxon>Treponema</taxon>
    </lineage>
</organism>
<dbReference type="GO" id="GO:0046872">
    <property type="term" value="F:metal ion binding"/>
    <property type="evidence" value="ECO:0007669"/>
    <property type="project" value="UniProtKB-KW"/>
</dbReference>
<name>A0A975F0E0_9SPIR</name>
<evidence type="ECO:0000256" key="7">
    <source>
        <dbReference type="ARBA" id="ARBA00038093"/>
    </source>
</evidence>
<gene>
    <name evidence="9" type="ORF">HRI96_08235</name>
</gene>
<dbReference type="AlphaFoldDB" id="A0A975F0E0"/>
<sequence length="128" mass="14437">MNGNILDTNIIIHILKGDSIVAGEAKKAGLIYIPVIVLGELMFGAEKSNLKQSNKEKYLRFCLSYPLLDVTRDVAQKYGKLKNILQTNGDILPENDIWISAIAITNEMTIITKDKHFERIPDLRIIKL</sequence>
<proteinExistence type="inferred from homology"/>
<dbReference type="EMBL" id="CP054257">
    <property type="protein sequence ID" value="QTQ12184.1"/>
    <property type="molecule type" value="Genomic_DNA"/>
</dbReference>
<evidence type="ECO:0000313" key="10">
    <source>
        <dbReference type="Proteomes" id="UP000671995"/>
    </source>
</evidence>
<reference evidence="9" key="1">
    <citation type="submission" date="2020-05" db="EMBL/GenBank/DDBJ databases">
        <authorList>
            <person name="Zeng H."/>
            <person name="Chan Y.K."/>
            <person name="Watt R.M."/>
        </authorList>
    </citation>
    <scope>NUCLEOTIDE SEQUENCE</scope>
    <source>
        <strain evidence="9">ATCC 700773</strain>
    </source>
</reference>
<protein>
    <submittedName>
        <fullName evidence="9">PIN domain-containing protein</fullName>
    </submittedName>
</protein>
<dbReference type="PANTHER" id="PTHR33653">
    <property type="entry name" value="RIBONUCLEASE VAPC2"/>
    <property type="match status" value="1"/>
</dbReference>
<dbReference type="Gene3D" id="3.40.50.1010">
    <property type="entry name" value="5'-nuclease"/>
    <property type="match status" value="1"/>
</dbReference>
<keyword evidence="4" id="KW-0479">Metal-binding</keyword>
<keyword evidence="2" id="KW-1277">Toxin-antitoxin system</keyword>
<dbReference type="GO" id="GO:0016787">
    <property type="term" value="F:hydrolase activity"/>
    <property type="evidence" value="ECO:0007669"/>
    <property type="project" value="UniProtKB-KW"/>
</dbReference>
<dbReference type="Pfam" id="PF01850">
    <property type="entry name" value="PIN"/>
    <property type="match status" value="1"/>
</dbReference>
<evidence type="ECO:0000256" key="3">
    <source>
        <dbReference type="ARBA" id="ARBA00022722"/>
    </source>
</evidence>
<evidence type="ECO:0000256" key="5">
    <source>
        <dbReference type="ARBA" id="ARBA00022801"/>
    </source>
</evidence>
<accession>A0A975F0E0</accession>
<feature type="domain" description="PIN" evidence="8">
    <location>
        <begin position="2"/>
        <end position="119"/>
    </location>
</feature>
<dbReference type="PANTHER" id="PTHR33653:SF1">
    <property type="entry name" value="RIBONUCLEASE VAPC2"/>
    <property type="match status" value="1"/>
</dbReference>
<dbReference type="InterPro" id="IPR050556">
    <property type="entry name" value="Type_II_TA_system_RNase"/>
</dbReference>
<comment type="cofactor">
    <cofactor evidence="1">
        <name>Mg(2+)</name>
        <dbReference type="ChEBI" id="CHEBI:18420"/>
    </cofactor>
</comment>
<evidence type="ECO:0000313" key="9">
    <source>
        <dbReference type="EMBL" id="QTQ12184.1"/>
    </source>
</evidence>
<evidence type="ECO:0000256" key="6">
    <source>
        <dbReference type="ARBA" id="ARBA00022842"/>
    </source>
</evidence>
<dbReference type="SUPFAM" id="SSF88723">
    <property type="entry name" value="PIN domain-like"/>
    <property type="match status" value="1"/>
</dbReference>
<dbReference type="SMART" id="SM00670">
    <property type="entry name" value="PINc"/>
    <property type="match status" value="1"/>
</dbReference>